<dbReference type="AlphaFoldDB" id="A0A8H6IKT0"/>
<dbReference type="GO" id="GO:0004672">
    <property type="term" value="F:protein kinase activity"/>
    <property type="evidence" value="ECO:0007669"/>
    <property type="project" value="InterPro"/>
</dbReference>
<dbReference type="InterPro" id="IPR008266">
    <property type="entry name" value="Tyr_kinase_AS"/>
</dbReference>
<accession>A0A8H6IKT0</accession>
<gene>
    <name evidence="2" type="ORF">DFP72DRAFT_839668</name>
</gene>
<evidence type="ECO:0000259" key="1">
    <source>
        <dbReference type="Pfam" id="PF17667"/>
    </source>
</evidence>
<evidence type="ECO:0000313" key="3">
    <source>
        <dbReference type="Proteomes" id="UP000521943"/>
    </source>
</evidence>
<dbReference type="Gene3D" id="1.10.510.10">
    <property type="entry name" value="Transferase(Phosphotransferase) domain 1"/>
    <property type="match status" value="1"/>
</dbReference>
<feature type="domain" description="Fungal-type protein kinase" evidence="1">
    <location>
        <begin position="57"/>
        <end position="148"/>
    </location>
</feature>
<reference evidence="2 3" key="1">
    <citation type="submission" date="2020-07" db="EMBL/GenBank/DDBJ databases">
        <title>Comparative genomics of pyrophilous fungi reveals a link between fire events and developmental genes.</title>
        <authorList>
            <consortium name="DOE Joint Genome Institute"/>
            <person name="Steindorff A.S."/>
            <person name="Carver A."/>
            <person name="Calhoun S."/>
            <person name="Stillman K."/>
            <person name="Liu H."/>
            <person name="Lipzen A."/>
            <person name="Pangilinan J."/>
            <person name="Labutti K."/>
            <person name="Bruns T.D."/>
            <person name="Grigoriev I.V."/>
        </authorList>
    </citation>
    <scope>NUCLEOTIDE SEQUENCE [LARGE SCALE GENOMIC DNA]</scope>
    <source>
        <strain evidence="2 3">CBS 144469</strain>
    </source>
</reference>
<dbReference type="Proteomes" id="UP000521943">
    <property type="component" value="Unassembled WGS sequence"/>
</dbReference>
<comment type="caution">
    <text evidence="2">The sequence shown here is derived from an EMBL/GenBank/DDBJ whole genome shotgun (WGS) entry which is preliminary data.</text>
</comment>
<keyword evidence="3" id="KW-1185">Reference proteome</keyword>
<sequence>MSTDGDEHPENLDSPAYPSTDNIWYLSGNTCPYEAVQFNIWGLDGSVARLLGQDAALKLLRKAGYIHRDISPGNCLIYGSKGKLSDLEFCKPFSEPGSHDSFSGTTEFAAAEVIEQRLLFESIQDVPRSFHPHPLHDLEALNWLSWWFIYSRTMAESSSSLNKEVFQFWKSDLYDPLFNPGYDGHSIRLEILEAGVPSRTLRRILANLAKCGWTPKLDVIQPVLEFTRSLLIEHEAIYQQPQETNSDGIARWPLKVFREKPYDEYEKILSKAARSLKEVKLVSMWKFK</sequence>
<proteinExistence type="predicted"/>
<dbReference type="PROSITE" id="PS00109">
    <property type="entry name" value="PROTEIN_KINASE_TYR"/>
    <property type="match status" value="1"/>
</dbReference>
<dbReference type="InterPro" id="IPR040976">
    <property type="entry name" value="Pkinase_fungal"/>
</dbReference>
<dbReference type="SUPFAM" id="SSF56112">
    <property type="entry name" value="Protein kinase-like (PK-like)"/>
    <property type="match status" value="1"/>
</dbReference>
<evidence type="ECO:0000313" key="2">
    <source>
        <dbReference type="EMBL" id="KAF6765856.1"/>
    </source>
</evidence>
<dbReference type="EMBL" id="JACGCI010000002">
    <property type="protein sequence ID" value="KAF6765856.1"/>
    <property type="molecule type" value="Genomic_DNA"/>
</dbReference>
<organism evidence="2 3">
    <name type="scientific">Ephemerocybe angulata</name>
    <dbReference type="NCBI Taxonomy" id="980116"/>
    <lineage>
        <taxon>Eukaryota</taxon>
        <taxon>Fungi</taxon>
        <taxon>Dikarya</taxon>
        <taxon>Basidiomycota</taxon>
        <taxon>Agaricomycotina</taxon>
        <taxon>Agaricomycetes</taxon>
        <taxon>Agaricomycetidae</taxon>
        <taxon>Agaricales</taxon>
        <taxon>Agaricineae</taxon>
        <taxon>Psathyrellaceae</taxon>
        <taxon>Ephemerocybe</taxon>
    </lineage>
</organism>
<dbReference type="Pfam" id="PF17667">
    <property type="entry name" value="Pkinase_fungal"/>
    <property type="match status" value="1"/>
</dbReference>
<protein>
    <recommendedName>
        <fullName evidence="1">Fungal-type protein kinase domain-containing protein</fullName>
    </recommendedName>
</protein>
<dbReference type="OrthoDB" id="3271139at2759"/>
<name>A0A8H6IKT0_9AGAR</name>
<dbReference type="InterPro" id="IPR011009">
    <property type="entry name" value="Kinase-like_dom_sf"/>
</dbReference>